<evidence type="ECO:0000313" key="4">
    <source>
        <dbReference type="Proteomes" id="UP000242258"/>
    </source>
</evidence>
<feature type="transmembrane region" description="Helical" evidence="1">
    <location>
        <begin position="24"/>
        <end position="44"/>
    </location>
</feature>
<dbReference type="Gene3D" id="3.30.70.2880">
    <property type="match status" value="1"/>
</dbReference>
<dbReference type="InterPro" id="IPR031583">
    <property type="entry name" value="PelD_GGDEF"/>
</dbReference>
<feature type="domain" description="PelD GGDEF" evidence="2">
    <location>
        <begin position="336"/>
        <end position="417"/>
    </location>
</feature>
<dbReference type="InterPro" id="IPR038367">
    <property type="entry name" value="PelD_GGDEF_sf"/>
</dbReference>
<dbReference type="InterPro" id="IPR029016">
    <property type="entry name" value="GAF-like_dom_sf"/>
</dbReference>
<gene>
    <name evidence="3" type="ORF">BI198_05135</name>
</gene>
<feature type="transmembrane region" description="Helical" evidence="1">
    <location>
        <begin position="64"/>
        <end position="85"/>
    </location>
</feature>
<sequence length="455" mass="51941">MAINKRRRANAIFIRLLLGSDRQLFAWFEMLLVTFASALIWLYQSSLPYETAMDYFYWPMLGPALIALRYGFGRGMMSFILLLIMAGIFNKLADMQIAISVSVAVGTAVITMLVGEFRDHWYDINQRFELNYRYMEQKLESFTQNYHLLKVSHDRLEQRSAGKQISLRTGIHLLQQQANENPDNRLADIADKSLQVLADVVGLFQAGLYQVNNNQIIPQPLAKIGGKHQLHQDDLMLIDVFESKAVLSPINFIEHKAQNLHYQLVIPLIDLRGEIKGLVLAEKIQFVSLTDSNIALLALLASYIANITSNDLFAPILQPEQRQLFCDYIKNQHWYMHKYSVDSVLVVFYDNSPSQSLNLYQVTDYRRGADVYWACQHNDGRHALCVLLPMTSLMEANQFIERISTMLANDNEIKSQDLEVIGPLIVSQQLQQVNSLLEDLGALNEDLVDSANDSF</sequence>
<accession>A0A1E7Q4H3</accession>
<dbReference type="OrthoDB" id="5442761at2"/>
<evidence type="ECO:0000259" key="2">
    <source>
        <dbReference type="Pfam" id="PF16963"/>
    </source>
</evidence>
<feature type="transmembrane region" description="Helical" evidence="1">
    <location>
        <begin position="97"/>
        <end position="115"/>
    </location>
</feature>
<dbReference type="Pfam" id="PF16963">
    <property type="entry name" value="PelD_GGDEF"/>
    <property type="match status" value="1"/>
</dbReference>
<reference evidence="4" key="1">
    <citation type="submission" date="2016-09" db="EMBL/GenBank/DDBJ databases">
        <authorList>
            <person name="Wan X."/>
            <person name="Hou S."/>
        </authorList>
    </citation>
    <scope>NUCLEOTIDE SEQUENCE [LARGE SCALE GENOMIC DNA]</scope>
    <source>
        <strain evidence="4">KH87</strain>
    </source>
</reference>
<dbReference type="Gene3D" id="3.30.450.40">
    <property type="match status" value="1"/>
</dbReference>
<evidence type="ECO:0000313" key="3">
    <source>
        <dbReference type="EMBL" id="OEY69021.1"/>
    </source>
</evidence>
<organism evidence="3 4">
    <name type="scientific">Rheinheimera salexigens</name>
    <dbReference type="NCBI Taxonomy" id="1628148"/>
    <lineage>
        <taxon>Bacteria</taxon>
        <taxon>Pseudomonadati</taxon>
        <taxon>Pseudomonadota</taxon>
        <taxon>Gammaproteobacteria</taxon>
        <taxon>Chromatiales</taxon>
        <taxon>Chromatiaceae</taxon>
        <taxon>Rheinheimera</taxon>
    </lineage>
</organism>
<comment type="caution">
    <text evidence="3">The sequence shown here is derived from an EMBL/GenBank/DDBJ whole genome shotgun (WGS) entry which is preliminary data.</text>
</comment>
<proteinExistence type="predicted"/>
<dbReference type="AlphaFoldDB" id="A0A1E7Q4H3"/>
<dbReference type="EMBL" id="MKEK01000001">
    <property type="protein sequence ID" value="OEY69021.1"/>
    <property type="molecule type" value="Genomic_DNA"/>
</dbReference>
<dbReference type="STRING" id="1628148.BI198_05135"/>
<evidence type="ECO:0000256" key="1">
    <source>
        <dbReference type="SAM" id="Phobius"/>
    </source>
</evidence>
<keyword evidence="1" id="KW-0812">Transmembrane</keyword>
<dbReference type="RefSeq" id="WP_070048587.1">
    <property type="nucleotide sequence ID" value="NZ_CBCSDO010000003.1"/>
</dbReference>
<protein>
    <recommendedName>
        <fullName evidence="2">PelD GGDEF domain-containing protein</fullName>
    </recommendedName>
</protein>
<keyword evidence="1" id="KW-0472">Membrane</keyword>
<dbReference type="Proteomes" id="UP000242258">
    <property type="component" value="Unassembled WGS sequence"/>
</dbReference>
<name>A0A1E7Q4H3_9GAMM</name>
<keyword evidence="4" id="KW-1185">Reference proteome</keyword>
<keyword evidence="1" id="KW-1133">Transmembrane helix</keyword>